<gene>
    <name evidence="2" type="ORF">LGH74_12315</name>
</gene>
<keyword evidence="3" id="KW-1185">Reference proteome</keyword>
<protein>
    <recommendedName>
        <fullName evidence="4">DUF2812 domain-containing protein</fullName>
    </recommendedName>
</protein>
<evidence type="ECO:0000256" key="1">
    <source>
        <dbReference type="SAM" id="Phobius"/>
    </source>
</evidence>
<dbReference type="Proteomes" id="UP001165296">
    <property type="component" value="Unassembled WGS sequence"/>
</dbReference>
<sequence>MRLYPSVTEQFYSPLPPEQLLQRIQANTASGFSWGWRAEPFRGRIVYNRFELCHLSWYTSPTARPQITGWVEFSSSAAGSVLRLRYRLQSFGIIGFSVVLLISLVILGVLIDIGTPNYLFYLVPVAITGFAAASLLIPFWIAVRHTKGILMPLLELQQ</sequence>
<organism evidence="2 3">
    <name type="scientific">Hymenobacter lucidus</name>
    <dbReference type="NCBI Taxonomy" id="2880930"/>
    <lineage>
        <taxon>Bacteria</taxon>
        <taxon>Pseudomonadati</taxon>
        <taxon>Bacteroidota</taxon>
        <taxon>Cytophagia</taxon>
        <taxon>Cytophagales</taxon>
        <taxon>Hymenobacteraceae</taxon>
        <taxon>Hymenobacter</taxon>
    </lineage>
</organism>
<reference evidence="2" key="1">
    <citation type="submission" date="2021-10" db="EMBL/GenBank/DDBJ databases">
        <authorList>
            <person name="Dean J.D."/>
            <person name="Kim M.K."/>
            <person name="Newey C.N."/>
            <person name="Stoker T.S."/>
            <person name="Thompson D.W."/>
            <person name="Grose J.H."/>
        </authorList>
    </citation>
    <scope>NUCLEOTIDE SEQUENCE</scope>
    <source>
        <strain evidence="2">BT178</strain>
    </source>
</reference>
<keyword evidence="1" id="KW-0472">Membrane</keyword>
<dbReference type="EMBL" id="JAJADR010000003">
    <property type="protein sequence ID" value="MCB2408764.1"/>
    <property type="molecule type" value="Genomic_DNA"/>
</dbReference>
<comment type="caution">
    <text evidence="2">The sequence shown here is derived from an EMBL/GenBank/DDBJ whole genome shotgun (WGS) entry which is preliminary data.</text>
</comment>
<feature type="transmembrane region" description="Helical" evidence="1">
    <location>
        <begin position="91"/>
        <end position="113"/>
    </location>
</feature>
<feature type="transmembrane region" description="Helical" evidence="1">
    <location>
        <begin position="119"/>
        <end position="143"/>
    </location>
</feature>
<keyword evidence="1" id="KW-1133">Transmembrane helix</keyword>
<keyword evidence="1" id="KW-0812">Transmembrane</keyword>
<evidence type="ECO:0000313" key="3">
    <source>
        <dbReference type="Proteomes" id="UP001165296"/>
    </source>
</evidence>
<proteinExistence type="predicted"/>
<dbReference type="RefSeq" id="WP_226176101.1">
    <property type="nucleotide sequence ID" value="NZ_JAJADR010000003.1"/>
</dbReference>
<evidence type="ECO:0008006" key="4">
    <source>
        <dbReference type="Google" id="ProtNLM"/>
    </source>
</evidence>
<name>A0ABS8ARQ1_9BACT</name>
<accession>A0ABS8ARQ1</accession>
<evidence type="ECO:0000313" key="2">
    <source>
        <dbReference type="EMBL" id="MCB2408764.1"/>
    </source>
</evidence>